<gene>
    <name evidence="1" type="ORF">AAE021_07275</name>
</gene>
<evidence type="ECO:0000313" key="2">
    <source>
        <dbReference type="Proteomes" id="UP001448858"/>
    </source>
</evidence>
<sequence length="377" mass="40210">MTENLHKYAELYRKQGPWCTAYFDAGAGTVDGLEAAEVRPGNIREALAQQGAPNEDLVAMEQATAPAQGQPAPVSRFVLVRQGTVELNELLAGELVAPERITVDAIPDLLPLLKHRPEEFPYVVAEVSREGAEIQLEYLGRTGPANVQAVEGSTEGIHKIPGGGWSHDKLQRRTEQTWRRNADQVAESIDRIVDRSGARLIALAGDIRARTLVKEQISEAHRDLVTFVGAHTHTGGAPAEGLQDEVQERIALQWAAEQQDIMDRLAQQEGQANPQSATGIGAVLHALQQAQVEVLIMNDGALAERRLLALGAEPWVASAGEQALGAQELGRVPAPAALLRAAALTDASVLLVPGGVLPQGTDVAALLRWPTGPAAPA</sequence>
<evidence type="ECO:0000313" key="1">
    <source>
        <dbReference type="EMBL" id="WZP17351.1"/>
    </source>
</evidence>
<dbReference type="EMBL" id="CP151657">
    <property type="protein sequence ID" value="WZP17351.1"/>
    <property type="molecule type" value="Genomic_DNA"/>
</dbReference>
<name>A0ABZ2ZYX9_9MICC</name>
<organism evidence="1 2">
    <name type="scientific">Arthrobacter citreus</name>
    <dbReference type="NCBI Taxonomy" id="1670"/>
    <lineage>
        <taxon>Bacteria</taxon>
        <taxon>Bacillati</taxon>
        <taxon>Actinomycetota</taxon>
        <taxon>Actinomycetes</taxon>
        <taxon>Micrococcales</taxon>
        <taxon>Micrococcaceae</taxon>
        <taxon>Arthrobacter</taxon>
    </lineage>
</organism>
<keyword evidence="2" id="KW-1185">Reference proteome</keyword>
<reference evidence="1 2" key="1">
    <citation type="submission" date="2024-04" db="EMBL/GenBank/DDBJ databases">
        <title>Arthrobacter sp. from Plains bison fecal sample.</title>
        <authorList>
            <person name="Ruzzini A."/>
        </authorList>
    </citation>
    <scope>NUCLEOTIDE SEQUENCE [LARGE SCALE GENOMIC DNA]</scope>
    <source>
        <strain evidence="1 2">EINP1</strain>
    </source>
</reference>
<accession>A0ABZ2ZYX9</accession>
<protein>
    <submittedName>
        <fullName evidence="1">Vms1/Ankzf1 family peptidyl-tRNA hydrolase</fullName>
    </submittedName>
</protein>
<keyword evidence="1" id="KW-0378">Hydrolase</keyword>
<dbReference type="InterPro" id="IPR040701">
    <property type="entry name" value="Bact_RF_family2"/>
</dbReference>
<dbReference type="RefSeq" id="WP_342024949.1">
    <property type="nucleotide sequence ID" value="NZ_CP151657.1"/>
</dbReference>
<dbReference type="InterPro" id="IPR042226">
    <property type="entry name" value="eFR1_2_sf"/>
</dbReference>
<dbReference type="Gene3D" id="3.30.420.60">
    <property type="entry name" value="eRF1 domain 2"/>
    <property type="match status" value="1"/>
</dbReference>
<dbReference type="GO" id="GO:0016787">
    <property type="term" value="F:hydrolase activity"/>
    <property type="evidence" value="ECO:0007669"/>
    <property type="project" value="UniProtKB-KW"/>
</dbReference>
<dbReference type="Proteomes" id="UP001448858">
    <property type="component" value="Chromosome"/>
</dbReference>
<dbReference type="SUPFAM" id="SSF53137">
    <property type="entry name" value="Translational machinery components"/>
    <property type="match status" value="1"/>
</dbReference>
<proteinExistence type="predicted"/>
<dbReference type="Pfam" id="PF18844">
    <property type="entry name" value="baeRF_family2"/>
    <property type="match status" value="1"/>
</dbReference>